<feature type="compositionally biased region" description="Polar residues" evidence="1">
    <location>
        <begin position="145"/>
        <end position="159"/>
    </location>
</feature>
<dbReference type="Pfam" id="PF16389">
    <property type="entry name" value="DUF4998"/>
    <property type="match status" value="1"/>
</dbReference>
<dbReference type="InterPro" id="IPR036116">
    <property type="entry name" value="FN3_sf"/>
</dbReference>
<dbReference type="PATRIC" id="fig|999432.5.peg.404"/>
<dbReference type="InterPro" id="IPR013783">
    <property type="entry name" value="Ig-like_fold"/>
</dbReference>
<evidence type="ECO:0000256" key="1">
    <source>
        <dbReference type="SAM" id="MobiDB-lite"/>
    </source>
</evidence>
<keyword evidence="2" id="KW-1133">Transmembrane helix</keyword>
<evidence type="ECO:0000313" key="4">
    <source>
        <dbReference type="EMBL" id="EMB36199.1"/>
    </source>
</evidence>
<dbReference type="HOGENOM" id="CLU_370435_0_0_12"/>
<gene>
    <name evidence="4" type="ORF">HMPREF9726_00391</name>
</gene>
<dbReference type="SMART" id="SM00060">
    <property type="entry name" value="FN3"/>
    <property type="match status" value="2"/>
</dbReference>
<dbReference type="SUPFAM" id="SSF49265">
    <property type="entry name" value="Fibronectin type III"/>
    <property type="match status" value="2"/>
</dbReference>
<comment type="caution">
    <text evidence="4">The sequence shown here is derived from an EMBL/GenBank/DDBJ whole genome shotgun (WGS) entry which is preliminary data.</text>
</comment>
<protein>
    <recommendedName>
        <fullName evidence="3">Fibronectin type-III domain-containing protein</fullName>
    </recommendedName>
</protein>
<evidence type="ECO:0000259" key="3">
    <source>
        <dbReference type="PROSITE" id="PS50853"/>
    </source>
</evidence>
<feature type="domain" description="Fibronectin type-III" evidence="3">
    <location>
        <begin position="231"/>
        <end position="326"/>
    </location>
</feature>
<feature type="region of interest" description="Disordered" evidence="1">
    <location>
        <begin position="128"/>
        <end position="159"/>
    </location>
</feature>
<dbReference type="PROSITE" id="PS51257">
    <property type="entry name" value="PROKAR_LIPOPROTEIN"/>
    <property type="match status" value="1"/>
</dbReference>
<accession>A0A0E2E884</accession>
<dbReference type="PROSITE" id="PS50853">
    <property type="entry name" value="FN3"/>
    <property type="match status" value="2"/>
</dbReference>
<organism evidence="4">
    <name type="scientific">Treponema denticola H-22</name>
    <dbReference type="NCBI Taxonomy" id="999432"/>
    <lineage>
        <taxon>Bacteria</taxon>
        <taxon>Pseudomonadati</taxon>
        <taxon>Spirochaetota</taxon>
        <taxon>Spirochaetia</taxon>
        <taxon>Spirochaetales</taxon>
        <taxon>Treponemataceae</taxon>
        <taxon>Treponema</taxon>
    </lineage>
</organism>
<name>A0A0E2E884_TREDN</name>
<dbReference type="RefSeq" id="WP_002683004.1">
    <property type="nucleotide sequence ID" value="NZ_CM001795.1"/>
</dbReference>
<dbReference type="Gene3D" id="2.60.40.10">
    <property type="entry name" value="Immunoglobulins"/>
    <property type="match status" value="2"/>
</dbReference>
<dbReference type="EMBL" id="AGDV01000001">
    <property type="protein sequence ID" value="EMB36199.1"/>
    <property type="molecule type" value="Genomic_DNA"/>
</dbReference>
<feature type="domain" description="Fibronectin type-III" evidence="3">
    <location>
        <begin position="46"/>
        <end position="140"/>
    </location>
</feature>
<reference evidence="4" key="1">
    <citation type="submission" date="2012-01" db="EMBL/GenBank/DDBJ databases">
        <title>The Genome Sequence of Treponema denticola H-22.</title>
        <authorList>
            <consortium name="The Broad Institute Genome Sequencing Platform"/>
            <person name="Earl A."/>
            <person name="Ward D."/>
            <person name="Feldgarden M."/>
            <person name="Gevers D."/>
            <person name="Blanton J.M."/>
            <person name="Fenno C.J."/>
            <person name="Baranova O.V."/>
            <person name="Mathney J."/>
            <person name="Dewhirst F.E."/>
            <person name="Izard J."/>
            <person name="Young S.K."/>
            <person name="Zeng Q."/>
            <person name="Gargeya S."/>
            <person name="Fitzgerald M."/>
            <person name="Haas B."/>
            <person name="Abouelleil A."/>
            <person name="Alvarado L."/>
            <person name="Arachchi H.M."/>
            <person name="Berlin A."/>
            <person name="Chapman S.B."/>
            <person name="Gearin G."/>
            <person name="Goldberg J."/>
            <person name="Griggs A."/>
            <person name="Gujja S."/>
            <person name="Hansen M."/>
            <person name="Heiman D."/>
            <person name="Howarth C."/>
            <person name="Larimer J."/>
            <person name="Lui A."/>
            <person name="MacDonald P.J.P."/>
            <person name="McCowen C."/>
            <person name="Montmayeur A."/>
            <person name="Murphy C."/>
            <person name="Neiman D."/>
            <person name="Pearson M."/>
            <person name="Priest M."/>
            <person name="Roberts A."/>
            <person name="Saif S."/>
            <person name="Shea T."/>
            <person name="Sisk P."/>
            <person name="Stolte C."/>
            <person name="Sykes S."/>
            <person name="Wortman J."/>
            <person name="Nusbaum C."/>
            <person name="Birren B."/>
        </authorList>
    </citation>
    <scope>NUCLEOTIDE SEQUENCE [LARGE SCALE GENOMIC DNA]</scope>
    <source>
        <strain evidence="4">H-22</strain>
    </source>
</reference>
<keyword evidence="2" id="KW-0812">Transmembrane</keyword>
<keyword evidence="2" id="KW-0472">Membrane</keyword>
<sequence length="871" mass="92049">MEKTNLKIKKKFLNRAVFITALLVVAGLLFTGCPQKPEVKLGDKVPPAEVTELKAVAGSGKVSLSWKNPSDEDLYQIEITASPAAGTLANAVYLSAEKSKEGSFIVENLTEGTEYTFTVKTIDKSLNKSKGTSIKKSPRPAGSPMTLNLTQNPTAPTNGNVTISLTSSTSVKTAKWKKGVHSAKDVLASGTTITGNSFEVSENSKYSVGVQDNEGRREVEIIEISNIDKTAPSKVKSLSGVYDSGNQKIIVMWTNPTDSDFAGLTLSWKKGGGDATNVPLTKDKTGYEISGISADESTYTISVSAKDDTGNESESASVSVTASLSPSLTGIELSRAHLSYNDTDLTITATLKGSNFDLISSQSDPTVKAGIFKDNALVGSLQTAAAAGSDYTVTLTAPHLSSDEATVEGTVYTVKVKLCGTYQSVTETFVISKEARLTARPELSLTQIASSEVTPSSKTQITIKGINLDVAGGITVQLYNSDGAAYGSAVPIDTSHTGRELTTLTADIPIPSEEGVFTAKVLFGGAIQTSYYEGSSYDYQRNISHPTIQVHGSPKFTSFTIPNAGISKEDSTVTAALKGANFKAPGVSASDFSVSCATASITDSSIITIIDDTTLKVSLTIPGTADNYTVKVTCGSASIEGTFSVKDYTGWTPGKIVLADKTLVDKDSYTAIDSSNPPVAVLIGAQNIYGAAIGIALHISPSNLSWAKYGSTGFNTQFEGIICTPSATGSGAAYTATFTGDLDGSDNWDYICGIDPEGTANAAENYPAFHWVNQYNATYADKLGSAKPAWYMPSLAELCGVYKNLTKINASLEKIHGLGSSYADSSLDNSLFWSSSQDSISSYAWRVYFYGGDVYNYRKNSDNRVCCLAGF</sequence>
<dbReference type="InterPro" id="IPR003961">
    <property type="entry name" value="FN3_dom"/>
</dbReference>
<dbReference type="CDD" id="cd00063">
    <property type="entry name" value="FN3"/>
    <property type="match status" value="1"/>
</dbReference>
<proteinExistence type="predicted"/>
<evidence type="ECO:0000256" key="2">
    <source>
        <dbReference type="SAM" id="Phobius"/>
    </source>
</evidence>
<dbReference type="Proteomes" id="UP000011705">
    <property type="component" value="Chromosome"/>
</dbReference>
<feature type="transmembrane region" description="Helical" evidence="2">
    <location>
        <begin position="12"/>
        <end position="30"/>
    </location>
</feature>
<dbReference type="AlphaFoldDB" id="A0A0E2E884"/>